<reference evidence="5" key="2">
    <citation type="submission" date="2020-09" db="EMBL/GenBank/DDBJ databases">
        <authorList>
            <person name="Sun Q."/>
            <person name="Zhou Y."/>
        </authorList>
    </citation>
    <scope>NUCLEOTIDE SEQUENCE</scope>
    <source>
        <strain evidence="5">CGMCC 1.8984</strain>
    </source>
</reference>
<dbReference type="InterPro" id="IPR031107">
    <property type="entry name" value="Small_HSP"/>
</dbReference>
<dbReference type="PANTHER" id="PTHR11527">
    <property type="entry name" value="HEAT-SHOCK PROTEIN 20 FAMILY MEMBER"/>
    <property type="match status" value="1"/>
</dbReference>
<protein>
    <submittedName>
        <fullName evidence="5">Heat-shock protein Hsp20</fullName>
    </submittedName>
</protein>
<evidence type="ECO:0000313" key="6">
    <source>
        <dbReference type="Proteomes" id="UP000636956"/>
    </source>
</evidence>
<dbReference type="Pfam" id="PF00011">
    <property type="entry name" value="HSP20"/>
    <property type="match status" value="1"/>
</dbReference>
<name>A0A917URW9_9MICO</name>
<dbReference type="RefSeq" id="WP_188743150.1">
    <property type="nucleotide sequence ID" value="NZ_BAABFW010000004.1"/>
</dbReference>
<keyword evidence="6" id="KW-1185">Reference proteome</keyword>
<evidence type="ECO:0000256" key="2">
    <source>
        <dbReference type="RuleBase" id="RU003616"/>
    </source>
</evidence>
<dbReference type="InterPro" id="IPR002068">
    <property type="entry name" value="A-crystallin/Hsp20_dom"/>
</dbReference>
<proteinExistence type="inferred from homology"/>
<dbReference type="CDD" id="cd06464">
    <property type="entry name" value="ACD_sHsps-like"/>
    <property type="match status" value="1"/>
</dbReference>
<comment type="caution">
    <text evidence="5">The sequence shown here is derived from an EMBL/GenBank/DDBJ whole genome shotgun (WGS) entry which is preliminary data.</text>
</comment>
<dbReference type="EMBL" id="BMMD01000009">
    <property type="protein sequence ID" value="GGJ80360.1"/>
    <property type="molecule type" value="Genomic_DNA"/>
</dbReference>
<gene>
    <name evidence="5" type="ORF">GCM10011372_18460</name>
</gene>
<dbReference type="Proteomes" id="UP000636956">
    <property type="component" value="Unassembled WGS sequence"/>
</dbReference>
<comment type="similarity">
    <text evidence="1 2">Belongs to the small heat shock protein (HSP20) family.</text>
</comment>
<evidence type="ECO:0000256" key="3">
    <source>
        <dbReference type="SAM" id="MobiDB-lite"/>
    </source>
</evidence>
<dbReference type="AlphaFoldDB" id="A0A917URW9"/>
<organism evidence="5 6">
    <name type="scientific">Agromyces bauzanensis</name>
    <dbReference type="NCBI Taxonomy" id="1308924"/>
    <lineage>
        <taxon>Bacteria</taxon>
        <taxon>Bacillati</taxon>
        <taxon>Actinomycetota</taxon>
        <taxon>Actinomycetes</taxon>
        <taxon>Micrococcales</taxon>
        <taxon>Microbacteriaceae</taxon>
        <taxon>Agromyces</taxon>
    </lineage>
</organism>
<evidence type="ECO:0000313" key="5">
    <source>
        <dbReference type="EMBL" id="GGJ80360.1"/>
    </source>
</evidence>
<evidence type="ECO:0000256" key="1">
    <source>
        <dbReference type="PROSITE-ProRule" id="PRU00285"/>
    </source>
</evidence>
<feature type="region of interest" description="Disordered" evidence="3">
    <location>
        <begin position="131"/>
        <end position="151"/>
    </location>
</feature>
<feature type="domain" description="SHSP" evidence="4">
    <location>
        <begin position="28"/>
        <end position="140"/>
    </location>
</feature>
<reference evidence="5" key="1">
    <citation type="journal article" date="2014" name="Int. J. Syst. Evol. Microbiol.">
        <title>Complete genome sequence of Corynebacterium casei LMG S-19264T (=DSM 44701T), isolated from a smear-ripened cheese.</title>
        <authorList>
            <consortium name="US DOE Joint Genome Institute (JGI-PGF)"/>
            <person name="Walter F."/>
            <person name="Albersmeier A."/>
            <person name="Kalinowski J."/>
            <person name="Ruckert C."/>
        </authorList>
    </citation>
    <scope>NUCLEOTIDE SEQUENCE</scope>
    <source>
        <strain evidence="5">CGMCC 1.8984</strain>
    </source>
</reference>
<dbReference type="Gene3D" id="2.60.40.790">
    <property type="match status" value="1"/>
</dbReference>
<sequence>MAGSLSRFDPFAELSALQKQLFSEGLFGLGRRPLPTTDIFTEDDSKLTVEAHLPGFAEGDIEIDVDQGALVIRAEKHEKEEDKGKKYVVRESSSSYYRRIQLPEQADEDAVTALFETGVLRVTVPFKELPSPRKISINRGGPSDAGGGAAS</sequence>
<accession>A0A917URW9</accession>
<evidence type="ECO:0000259" key="4">
    <source>
        <dbReference type="PROSITE" id="PS01031"/>
    </source>
</evidence>
<dbReference type="PROSITE" id="PS01031">
    <property type="entry name" value="SHSP"/>
    <property type="match status" value="1"/>
</dbReference>
<dbReference type="InterPro" id="IPR008978">
    <property type="entry name" value="HSP20-like_chaperone"/>
</dbReference>
<dbReference type="SUPFAM" id="SSF49764">
    <property type="entry name" value="HSP20-like chaperones"/>
    <property type="match status" value="1"/>
</dbReference>